<dbReference type="Proteomes" id="UP000007524">
    <property type="component" value="Segment"/>
</dbReference>
<protein>
    <submittedName>
        <fullName evidence="1">Uncharacterized protein</fullName>
    </submittedName>
</protein>
<gene>
    <name evidence="1" type="ORF">RaK2_00362</name>
</gene>
<reference evidence="1 2" key="1">
    <citation type="journal article" date="2012" name="J. Virol.">
        <title>Genome of Klebsiella sp.-Infecting Bacteriophage vB_KleM_RaK2.</title>
        <authorList>
            <person name="Simoliunas E."/>
            <person name="Kaliniene L."/>
            <person name="Truncaite L."/>
            <person name="Klausa V."/>
            <person name="Zajanckauskaite A."/>
            <person name="Meskys R."/>
        </authorList>
    </citation>
    <scope>NUCLEOTIDE SEQUENCE [LARGE SCALE GENOMIC DNA]</scope>
</reference>
<dbReference type="EMBL" id="JQ513383">
    <property type="protein sequence ID" value="AFA44635.1"/>
    <property type="molecule type" value="Genomic_DNA"/>
</dbReference>
<proteinExistence type="predicted"/>
<dbReference type="RefSeq" id="YP_007007517.1">
    <property type="nucleotide sequence ID" value="NC_019526.1"/>
</dbReference>
<evidence type="ECO:0000313" key="2">
    <source>
        <dbReference type="Proteomes" id="UP000007524"/>
    </source>
</evidence>
<sequence length="121" mass="14314">MQPKLINFKKFDSRVSKSCQEYTKRYSIQPNTVRVKEIYLLHALDTNVQYGYSLQYIDALMQEIKRKCICVYITGVNYEKFRFAVKDWNDPAVVLKECETMEEAMAFIKTNNYLCVENLSI</sequence>
<dbReference type="GeneID" id="14012950"/>
<organism evidence="1 2">
    <name type="scientific">Klebsiella phage vB_KleM_RaK2</name>
    <dbReference type="NCBI Taxonomy" id="1147094"/>
    <lineage>
        <taxon>Viruses</taxon>
        <taxon>Duplodnaviria</taxon>
        <taxon>Heunggongvirae</taxon>
        <taxon>Uroviricota</taxon>
        <taxon>Caudoviricetes</taxon>
        <taxon>Alcyoneusvirus</taxon>
        <taxon>Alcyoneusvirus RaK2</taxon>
    </lineage>
</organism>
<name>H6X4G9_9CAUD</name>
<accession>H6X4G9</accession>
<keyword evidence="2" id="KW-1185">Reference proteome</keyword>
<dbReference type="KEGG" id="vg:14012950"/>
<evidence type="ECO:0000313" key="1">
    <source>
        <dbReference type="EMBL" id="AFA44635.1"/>
    </source>
</evidence>